<dbReference type="RefSeq" id="WP_153248734.1">
    <property type="nucleotide sequence ID" value="NZ_CP044205.1"/>
</dbReference>
<evidence type="ECO:0000313" key="2">
    <source>
        <dbReference type="EMBL" id="QFY42740.1"/>
    </source>
</evidence>
<dbReference type="Gene3D" id="3.40.190.270">
    <property type="match status" value="1"/>
</dbReference>
<dbReference type="Gene3D" id="3.40.190.10">
    <property type="entry name" value="Periplasmic binding protein-like II"/>
    <property type="match status" value="1"/>
</dbReference>
<proteinExistence type="predicted"/>
<reference evidence="2 3" key="1">
    <citation type="submission" date="2019-09" db="EMBL/GenBank/DDBJ databases">
        <title>Ecophysiology of the spiral-shaped methanotroph Methylospira mobilis as revealed by the complete genome sequence.</title>
        <authorList>
            <person name="Oshkin I.Y."/>
            <person name="Dedysh S.N."/>
            <person name="Miroshnikov K."/>
            <person name="Danilova O.V."/>
            <person name="Hakobyan A."/>
            <person name="Liesack W."/>
        </authorList>
    </citation>
    <scope>NUCLEOTIDE SEQUENCE [LARGE SCALE GENOMIC DNA]</scope>
    <source>
        <strain evidence="2 3">Shm1</strain>
    </source>
</reference>
<accession>A0A5Q0BFZ9</accession>
<dbReference type="PANTHER" id="PTHR30024:SF42">
    <property type="entry name" value="ALIPHATIC SULFONATES-BINDING PROTEIN-RELATED"/>
    <property type="match status" value="1"/>
</dbReference>
<sequence>MTTQSKPKDAGIDSIWFTRCAGNARGGVPTATGLAYQLGWLDDEFKADGITLRTLQEAGNEAQRHNHYDHRLTNLIREGGNLFAIPARAQGARTRLIGLTWIDEGQSIIVRPDSDIRSPKDLKGKRLALPALKAIDIVENRRGRSIARYGSLHGYKGALNSVGLTLDDVQLVEVGDGKPEVNRDVGGANLGGFWEGLEPLLNGEVDGLYVKGASAADGARRHGLVAGIDLDKLPERRFRVNNGTPRPITVHEDFLENHFDLLVRFLYQTLRAAEWAKTNLNGVYDLLQKEIGASREGLQAAYRDGFHQTLAPDLSAERVELFRLQKNFQLVYGILDRDFDFDAWIDPRPLEEARRRLESYPVAA</sequence>
<gene>
    <name evidence="2" type="ORF">F6R98_08985</name>
</gene>
<dbReference type="InParanoid" id="A0A5Q0BFZ9"/>
<dbReference type="AlphaFoldDB" id="A0A5Q0BFZ9"/>
<keyword evidence="3" id="KW-1185">Reference proteome</keyword>
<dbReference type="SUPFAM" id="SSF53850">
    <property type="entry name" value="Periplasmic binding protein-like II"/>
    <property type="match status" value="1"/>
</dbReference>
<organism evidence="2 3">
    <name type="scientific">Candidatus Methylospira mobilis</name>
    <dbReference type="NCBI Taxonomy" id="1808979"/>
    <lineage>
        <taxon>Bacteria</taxon>
        <taxon>Pseudomonadati</taxon>
        <taxon>Pseudomonadota</taxon>
        <taxon>Gammaproteobacteria</taxon>
        <taxon>Methylococcales</taxon>
        <taxon>Methylococcaceae</taxon>
        <taxon>Candidatus Methylospira</taxon>
    </lineage>
</organism>
<dbReference type="PANTHER" id="PTHR30024">
    <property type="entry name" value="ALIPHATIC SULFONATES-BINDING PROTEIN-RELATED"/>
    <property type="match status" value="1"/>
</dbReference>
<evidence type="ECO:0000313" key="3">
    <source>
        <dbReference type="Proteomes" id="UP000325755"/>
    </source>
</evidence>
<dbReference type="EMBL" id="CP044205">
    <property type="protein sequence ID" value="QFY42740.1"/>
    <property type="molecule type" value="Genomic_DNA"/>
</dbReference>
<feature type="domain" description="SsuA/THI5-like" evidence="1">
    <location>
        <begin position="86"/>
        <end position="277"/>
    </location>
</feature>
<dbReference type="Pfam" id="PF09084">
    <property type="entry name" value="NMT1"/>
    <property type="match status" value="1"/>
</dbReference>
<protein>
    <submittedName>
        <fullName evidence="2">ABC transporter substrate-binding protein</fullName>
    </submittedName>
</protein>
<name>A0A5Q0BFZ9_9GAMM</name>
<dbReference type="KEGG" id="mmob:F6R98_08985"/>
<dbReference type="InterPro" id="IPR015168">
    <property type="entry name" value="SsuA/THI5"/>
</dbReference>
<evidence type="ECO:0000259" key="1">
    <source>
        <dbReference type="Pfam" id="PF09084"/>
    </source>
</evidence>
<dbReference type="OrthoDB" id="9780180at2"/>
<dbReference type="Proteomes" id="UP000325755">
    <property type="component" value="Chromosome"/>
</dbReference>